<keyword evidence="5" id="KW-0539">Nucleus</keyword>
<evidence type="ECO:0000256" key="1">
    <source>
        <dbReference type="ARBA" id="ARBA00004123"/>
    </source>
</evidence>
<dbReference type="InterPro" id="IPR045135">
    <property type="entry name" value="Rpn7_N"/>
</dbReference>
<evidence type="ECO:0000256" key="3">
    <source>
        <dbReference type="ARBA" id="ARBA00022490"/>
    </source>
</evidence>
<reference evidence="7" key="1">
    <citation type="submission" date="2020-11" db="EMBL/GenBank/DDBJ databases">
        <authorList>
            <person name="Tran Van P."/>
        </authorList>
    </citation>
    <scope>NUCLEOTIDE SEQUENCE</scope>
</reference>
<accession>A0A7R8VTW9</accession>
<dbReference type="Gene3D" id="1.25.40.570">
    <property type="match status" value="1"/>
</dbReference>
<dbReference type="GO" id="GO:0008180">
    <property type="term" value="C:COP9 signalosome"/>
    <property type="evidence" value="ECO:0007669"/>
    <property type="project" value="UniProtKB-KW"/>
</dbReference>
<feature type="domain" description="26S proteasome regulatory subunit Rpn7 N-terminal" evidence="6">
    <location>
        <begin position="19"/>
        <end position="197"/>
    </location>
</feature>
<dbReference type="AlphaFoldDB" id="A0A7R8VTW9"/>
<gene>
    <name evidence="7" type="ORF">TDIB3V08_LOCUS10962</name>
</gene>
<dbReference type="PANTHER" id="PTHR14145:SF2">
    <property type="entry name" value="COP9 SIGNALOSOME COMPLEX SUBUNIT 1"/>
    <property type="match status" value="1"/>
</dbReference>
<sequence>MPDIASGGAQPDLPTLDLMWVESKSKKAALKLEKLDTDLKNYKSNSIKESIRRGHDDLGDHYLDCGDLSNALKCYSRARDYCTSGKHVVNMCLNVIKVSVYLQNWSHVLSYVSKAEATPDFTEVHGKDSNNQTILTRLKCAAGLAELATKKYKSAAKHFLAANFDHCDFPELLSASNVAMYGGLCALATFHRHELQKNVIFSSSFKLFLELEPQLRDIIFKFYESKYASCLKLLGDIKYEIIQKVDEKKITKTEIVRQHDIPKLTLFMILKMKEEFVNAVWKEGQIFEGCNAWESGSGYAEVLQPA</sequence>
<evidence type="ECO:0000256" key="2">
    <source>
        <dbReference type="ARBA" id="ARBA00004496"/>
    </source>
</evidence>
<proteinExistence type="predicted"/>
<dbReference type="Gene3D" id="1.10.10.60">
    <property type="entry name" value="Homeodomain-like"/>
    <property type="match status" value="1"/>
</dbReference>
<comment type="subcellular location">
    <subcellularLocation>
        <location evidence="2">Cytoplasm</location>
    </subcellularLocation>
    <subcellularLocation>
        <location evidence="1">Nucleus</location>
    </subcellularLocation>
</comment>
<keyword evidence="4" id="KW-0736">Signalosome</keyword>
<keyword evidence="3" id="KW-0963">Cytoplasm</keyword>
<protein>
    <recommendedName>
        <fullName evidence="6">26S proteasome regulatory subunit Rpn7 N-terminal domain-containing protein</fullName>
    </recommendedName>
</protein>
<dbReference type="InterPro" id="IPR019585">
    <property type="entry name" value="Rpn7/CSN1"/>
</dbReference>
<evidence type="ECO:0000313" key="7">
    <source>
        <dbReference type="EMBL" id="CAD7204805.1"/>
    </source>
</evidence>
<dbReference type="PANTHER" id="PTHR14145">
    <property type="entry name" value="26S PROTESOME SUBUNIT 6"/>
    <property type="match status" value="1"/>
</dbReference>
<dbReference type="GO" id="GO:0005737">
    <property type="term" value="C:cytoplasm"/>
    <property type="evidence" value="ECO:0007669"/>
    <property type="project" value="UniProtKB-SubCell"/>
</dbReference>
<name>A0A7R8VTW9_TIMDO</name>
<evidence type="ECO:0000256" key="4">
    <source>
        <dbReference type="ARBA" id="ARBA00022790"/>
    </source>
</evidence>
<organism evidence="7">
    <name type="scientific">Timema douglasi</name>
    <name type="common">Walking stick</name>
    <dbReference type="NCBI Taxonomy" id="61478"/>
    <lineage>
        <taxon>Eukaryota</taxon>
        <taxon>Metazoa</taxon>
        <taxon>Ecdysozoa</taxon>
        <taxon>Arthropoda</taxon>
        <taxon>Hexapoda</taxon>
        <taxon>Insecta</taxon>
        <taxon>Pterygota</taxon>
        <taxon>Neoptera</taxon>
        <taxon>Polyneoptera</taxon>
        <taxon>Phasmatodea</taxon>
        <taxon>Timematodea</taxon>
        <taxon>Timematoidea</taxon>
        <taxon>Timematidae</taxon>
        <taxon>Timema</taxon>
    </lineage>
</organism>
<dbReference type="Pfam" id="PF10602">
    <property type="entry name" value="RPN7"/>
    <property type="match status" value="1"/>
</dbReference>
<evidence type="ECO:0000259" key="6">
    <source>
        <dbReference type="Pfam" id="PF10602"/>
    </source>
</evidence>
<evidence type="ECO:0000256" key="5">
    <source>
        <dbReference type="ARBA" id="ARBA00023242"/>
    </source>
</evidence>
<dbReference type="EMBL" id="OA573212">
    <property type="protein sequence ID" value="CAD7204805.1"/>
    <property type="molecule type" value="Genomic_DNA"/>
</dbReference>